<protein>
    <submittedName>
        <fullName evidence="2">Uncharacterized protein</fullName>
    </submittedName>
</protein>
<evidence type="ECO:0000313" key="3">
    <source>
        <dbReference type="Proteomes" id="UP000655287"/>
    </source>
</evidence>
<reference evidence="2" key="1">
    <citation type="submission" date="2021-01" db="EMBL/GenBank/DDBJ databases">
        <title>Whole genome shotgun sequence of Sphaerisporangium rufum NBRC 109079.</title>
        <authorList>
            <person name="Komaki H."/>
            <person name="Tamura T."/>
        </authorList>
    </citation>
    <scope>NUCLEOTIDE SEQUENCE</scope>
    <source>
        <strain evidence="2">NBRC 109079</strain>
    </source>
</reference>
<evidence type="ECO:0000256" key="1">
    <source>
        <dbReference type="SAM" id="Phobius"/>
    </source>
</evidence>
<accession>A0A919V0A7</accession>
<evidence type="ECO:0000313" key="2">
    <source>
        <dbReference type="EMBL" id="GII77202.1"/>
    </source>
</evidence>
<sequence length="193" mass="20233">MWGVMRARLPLRLLRAAVFAVVCVLLAVAGHRAAGGAGPAGWAVAAATAAVTAVTALLTGRERSAQTINGFLVATQFVLHELFGASESGISAAFHLRHGDGLGTDIGMLTAHLTVTLITGWWLARGEYALWSVLRRLGTLVVRPLLALLALLARGPAGPVRPAAPAPRHLLPVMAPRLRHAVSRRGPPLPALR</sequence>
<keyword evidence="3" id="KW-1185">Reference proteome</keyword>
<dbReference type="EMBL" id="BOOU01000032">
    <property type="protein sequence ID" value="GII77202.1"/>
    <property type="molecule type" value="Genomic_DNA"/>
</dbReference>
<feature type="transmembrane region" description="Helical" evidence="1">
    <location>
        <begin position="40"/>
        <end position="59"/>
    </location>
</feature>
<proteinExistence type="predicted"/>
<comment type="caution">
    <text evidence="2">The sequence shown here is derived from an EMBL/GenBank/DDBJ whole genome shotgun (WGS) entry which is preliminary data.</text>
</comment>
<keyword evidence="1" id="KW-0812">Transmembrane</keyword>
<gene>
    <name evidence="2" type="ORF">Sru01_21840</name>
</gene>
<dbReference type="AlphaFoldDB" id="A0A919V0A7"/>
<keyword evidence="1" id="KW-1133">Transmembrane helix</keyword>
<dbReference type="Proteomes" id="UP000655287">
    <property type="component" value="Unassembled WGS sequence"/>
</dbReference>
<organism evidence="2 3">
    <name type="scientific">Sphaerisporangium rufum</name>
    <dbReference type="NCBI Taxonomy" id="1381558"/>
    <lineage>
        <taxon>Bacteria</taxon>
        <taxon>Bacillati</taxon>
        <taxon>Actinomycetota</taxon>
        <taxon>Actinomycetes</taxon>
        <taxon>Streptosporangiales</taxon>
        <taxon>Streptosporangiaceae</taxon>
        <taxon>Sphaerisporangium</taxon>
    </lineage>
</organism>
<keyword evidence="1" id="KW-0472">Membrane</keyword>
<name>A0A919V0A7_9ACTN</name>